<comment type="catalytic activity">
    <reaction evidence="9">
        <text>a 2'-deoxyadenosine in DNA + S-adenosyl-L-methionine = an N(6)-methyl-2'-deoxyadenosine in DNA + S-adenosyl-L-homocysteine + H(+)</text>
        <dbReference type="Rhea" id="RHEA:15197"/>
        <dbReference type="Rhea" id="RHEA-COMP:12418"/>
        <dbReference type="Rhea" id="RHEA-COMP:12419"/>
        <dbReference type="ChEBI" id="CHEBI:15378"/>
        <dbReference type="ChEBI" id="CHEBI:57856"/>
        <dbReference type="ChEBI" id="CHEBI:59789"/>
        <dbReference type="ChEBI" id="CHEBI:90615"/>
        <dbReference type="ChEBI" id="CHEBI:90616"/>
        <dbReference type="EC" id="2.1.1.72"/>
    </reaction>
</comment>
<evidence type="ECO:0000259" key="10">
    <source>
        <dbReference type="Pfam" id="PF01420"/>
    </source>
</evidence>
<dbReference type="InterPro" id="IPR038333">
    <property type="entry name" value="T1MK-like_N_sf"/>
</dbReference>
<dbReference type="InterPro" id="IPR044946">
    <property type="entry name" value="Restrct_endonuc_typeI_TRD_sf"/>
</dbReference>
<dbReference type="EMBL" id="VJZT01000023">
    <property type="protein sequence ID" value="TRX35424.1"/>
    <property type="molecule type" value="Genomic_DNA"/>
</dbReference>
<dbReference type="EC" id="2.1.1.72" evidence="3"/>
<evidence type="ECO:0000256" key="6">
    <source>
        <dbReference type="ARBA" id="ARBA00022691"/>
    </source>
</evidence>
<evidence type="ECO:0000256" key="7">
    <source>
        <dbReference type="ARBA" id="ARBA00022747"/>
    </source>
</evidence>
<organism evidence="12 13">
    <name type="scientific">Flavobacterium restrictum</name>
    <dbReference type="NCBI Taxonomy" id="2594428"/>
    <lineage>
        <taxon>Bacteria</taxon>
        <taxon>Pseudomonadati</taxon>
        <taxon>Bacteroidota</taxon>
        <taxon>Flavobacteriia</taxon>
        <taxon>Flavobacteriales</taxon>
        <taxon>Flavobacteriaceae</taxon>
        <taxon>Flavobacterium</taxon>
    </lineage>
</organism>
<reference evidence="12 13" key="1">
    <citation type="submission" date="2019-07" db="EMBL/GenBank/DDBJ databases">
        <title>Novel species of Flavobacterium.</title>
        <authorList>
            <person name="Liu Q."/>
            <person name="Xin Y.-H."/>
        </authorList>
    </citation>
    <scope>NUCLEOTIDE SEQUENCE [LARGE SCALE GENOMIC DNA]</scope>
    <source>
        <strain evidence="12 13">LB1R34</strain>
    </source>
</reference>
<sequence>MLDNTTKNRINTARDILVGKVPDPKSQVEQITIALIYKFMDDMDLEAEELGGNPSFFVGEYEKYGWRKIFDPALGGHEMLGLYGDAITKMSLNPNLPQLFRDIFKNAYLPYRDPETLKLFLKTINEFSYDHSEMLGDAFEYLLSVLGSQGDAGQFRTPRHIIDFIVKLIDPKKTESICDPACGTAGFLISSYKHIVDKNTKKASGDLLTPDDRKRMMENFAGYDISPDMVRLSLVNMYLHGFTTPQIYEYDSLTDETRWNEYYDVFLANPPFMTPKGGIRPSKKFSIDAKKAEVLFTDYMAEHLTTAGRAGIIVPNGIIATTQTAYKQLRKILVENSLIAVISLPAGVFQPYSGVKTSILILDKQLAKKTDNILFLKIDNDGFELGAQRREHDKNDLPNALLTFAEYKKAIISGKDFDIENNTNVTLVKKEIILENKEILLSVDRYIEFKASQTEFEIVKIGDVFKTSSGGTPLRSNLEFYNNGTIPWLKSGEVAQGYIYNSEEFITEKGLKNSSAKLFPVNSVLVAMYGATAGQVGILKFEATTNQAVCAIYPNEKVLPEYLYNILKQQTAKFVSLSGGGGQPNISQQIIKDFEIPLPPLDIQQQIVDEINGYQKIIDGAKQVVNNYKPTIAVKPEWEMVELGDVCEKITDGTHQTPTYFEKGVVFLSSKNVTSGKIDWNNIKYIDENQHLQMQKRVSPQLNDVLLAKNGTTGVAAIVDKELSFDIYVSLALLRPTKKLIPKYLLHCINSTNCKKQFDERLKGVGVQNLHLKEIKEVIIPVPSISDQIRIVEKIEEEQELVNANKKLISLFEQKIKNKIDAVWGVKEEVATLDTLFEATNYDLYLALMQKQIEKKLNLNYGEVAAQKTVFHITTFTDFKFAYPFKNSNYGTYSYQLKEDLAKNPYLTKIARGNGEVFAIQPAKEKEVLEALNNPENKDFVAAINQVLKIYNHPFINKETEKIELLNTVSKMILDLQTIDLEIIYKGMQKWEINQNEYKTKADKFNKFNTNRMIEIIVGLKLTDKLLKG</sequence>
<keyword evidence="4 12" id="KW-0489">Methyltransferase</keyword>
<dbReference type="GO" id="GO:0009307">
    <property type="term" value="P:DNA restriction-modification system"/>
    <property type="evidence" value="ECO:0007669"/>
    <property type="project" value="UniProtKB-KW"/>
</dbReference>
<dbReference type="GO" id="GO:0008170">
    <property type="term" value="F:N-methyltransferase activity"/>
    <property type="evidence" value="ECO:0007669"/>
    <property type="project" value="InterPro"/>
</dbReference>
<dbReference type="PANTHER" id="PTHR42933:SF3">
    <property type="entry name" value="TYPE I RESTRICTION ENZYME MJAVIII METHYLASE SUBUNIT"/>
    <property type="match status" value="1"/>
</dbReference>
<evidence type="ECO:0000256" key="9">
    <source>
        <dbReference type="ARBA" id="ARBA00047942"/>
    </source>
</evidence>
<comment type="similarity">
    <text evidence="1">Belongs to the N(4)/N(6)-methyltransferase family.</text>
</comment>
<dbReference type="Gene3D" id="1.20.1260.30">
    <property type="match status" value="1"/>
</dbReference>
<dbReference type="OrthoDB" id="9814572at2"/>
<dbReference type="AlphaFoldDB" id="A0A553DRL6"/>
<keyword evidence="13" id="KW-1185">Reference proteome</keyword>
<keyword evidence="8" id="KW-0238">DNA-binding</keyword>
<dbReference type="Pfam" id="PF02384">
    <property type="entry name" value="N6_Mtase"/>
    <property type="match status" value="1"/>
</dbReference>
<dbReference type="CDD" id="cd17246">
    <property type="entry name" value="RMtype1_S_SonII-TRD2-CR2_like"/>
    <property type="match status" value="1"/>
</dbReference>
<keyword evidence="6" id="KW-0949">S-adenosyl-L-methionine</keyword>
<keyword evidence="5" id="KW-0808">Transferase</keyword>
<accession>A0A553DRL6</accession>
<dbReference type="Proteomes" id="UP000316371">
    <property type="component" value="Unassembled WGS sequence"/>
</dbReference>
<evidence type="ECO:0000313" key="13">
    <source>
        <dbReference type="Proteomes" id="UP000316371"/>
    </source>
</evidence>
<protein>
    <recommendedName>
        <fullName evidence="3">site-specific DNA-methyltransferase (adenine-specific)</fullName>
        <ecNumber evidence="3">2.1.1.72</ecNumber>
    </recommendedName>
</protein>
<dbReference type="GO" id="GO:0032259">
    <property type="term" value="P:methylation"/>
    <property type="evidence" value="ECO:0007669"/>
    <property type="project" value="UniProtKB-KW"/>
</dbReference>
<dbReference type="Gene3D" id="1.10.287.1120">
    <property type="entry name" value="Bipartite methylase S protein"/>
    <property type="match status" value="1"/>
</dbReference>
<dbReference type="InterPro" id="IPR003356">
    <property type="entry name" value="DNA_methylase_A-5"/>
</dbReference>
<evidence type="ECO:0000256" key="1">
    <source>
        <dbReference type="ARBA" id="ARBA00006594"/>
    </source>
</evidence>
<evidence type="ECO:0000256" key="4">
    <source>
        <dbReference type="ARBA" id="ARBA00022603"/>
    </source>
</evidence>
<gene>
    <name evidence="12" type="ORF">FNW21_15025</name>
</gene>
<dbReference type="CDD" id="cd17515">
    <property type="entry name" value="RMtype1_S_MjaORF132P_Sau1132ORF3780P-TRD1-CR1_like"/>
    <property type="match status" value="1"/>
</dbReference>
<dbReference type="InterPro" id="IPR029063">
    <property type="entry name" value="SAM-dependent_MTases_sf"/>
</dbReference>
<keyword evidence="7" id="KW-0680">Restriction system</keyword>
<dbReference type="SUPFAM" id="SSF53335">
    <property type="entry name" value="S-adenosyl-L-methionine-dependent methyltransferases"/>
    <property type="match status" value="1"/>
</dbReference>
<comment type="similarity">
    <text evidence="2">Belongs to the type-I restriction system S methylase family.</text>
</comment>
<dbReference type="GO" id="GO:0009007">
    <property type="term" value="F:site-specific DNA-methyltransferase (adenine-specific) activity"/>
    <property type="evidence" value="ECO:0007669"/>
    <property type="project" value="UniProtKB-EC"/>
</dbReference>
<dbReference type="InterPro" id="IPR000055">
    <property type="entry name" value="Restrct_endonuc_typeI_TRD"/>
</dbReference>
<dbReference type="PRINTS" id="PR00507">
    <property type="entry name" value="N12N6MTFRASE"/>
</dbReference>
<evidence type="ECO:0000259" key="11">
    <source>
        <dbReference type="Pfam" id="PF02384"/>
    </source>
</evidence>
<proteinExistence type="inferred from homology"/>
<evidence type="ECO:0000256" key="2">
    <source>
        <dbReference type="ARBA" id="ARBA00010923"/>
    </source>
</evidence>
<evidence type="ECO:0000256" key="8">
    <source>
        <dbReference type="ARBA" id="ARBA00023125"/>
    </source>
</evidence>
<dbReference type="Gene3D" id="3.90.220.20">
    <property type="entry name" value="DNA methylase specificity domains"/>
    <property type="match status" value="2"/>
</dbReference>
<feature type="domain" description="Type I restriction modification DNA specificity" evidence="10">
    <location>
        <begin position="637"/>
        <end position="797"/>
    </location>
</feature>
<evidence type="ECO:0000256" key="3">
    <source>
        <dbReference type="ARBA" id="ARBA00011900"/>
    </source>
</evidence>
<evidence type="ECO:0000256" key="5">
    <source>
        <dbReference type="ARBA" id="ARBA00022679"/>
    </source>
</evidence>
<feature type="domain" description="Type I restriction modification DNA specificity" evidence="10">
    <location>
        <begin position="455"/>
        <end position="616"/>
    </location>
</feature>
<comment type="caution">
    <text evidence="12">The sequence shown here is derived from an EMBL/GenBank/DDBJ whole genome shotgun (WGS) entry which is preliminary data.</text>
</comment>
<dbReference type="SUPFAM" id="SSF116734">
    <property type="entry name" value="DNA methylase specificity domain"/>
    <property type="match status" value="2"/>
</dbReference>
<dbReference type="GO" id="GO:0003677">
    <property type="term" value="F:DNA binding"/>
    <property type="evidence" value="ECO:0007669"/>
    <property type="project" value="UniProtKB-KW"/>
</dbReference>
<name>A0A553DRL6_9FLAO</name>
<dbReference type="Gene3D" id="3.40.50.150">
    <property type="entry name" value="Vaccinia Virus protein VP39"/>
    <property type="match status" value="1"/>
</dbReference>
<evidence type="ECO:0000313" key="12">
    <source>
        <dbReference type="EMBL" id="TRX35424.1"/>
    </source>
</evidence>
<dbReference type="PANTHER" id="PTHR42933">
    <property type="entry name" value="SLR6095 PROTEIN"/>
    <property type="match status" value="1"/>
</dbReference>
<feature type="domain" description="DNA methylase adenine-specific" evidence="11">
    <location>
        <begin position="132"/>
        <end position="451"/>
    </location>
</feature>
<dbReference type="RefSeq" id="WP_144257572.1">
    <property type="nucleotide sequence ID" value="NZ_VJZT01000023.1"/>
</dbReference>
<dbReference type="InterPro" id="IPR051537">
    <property type="entry name" value="DNA_Adenine_Mtase"/>
</dbReference>
<dbReference type="Pfam" id="PF01420">
    <property type="entry name" value="Methylase_S"/>
    <property type="match status" value="2"/>
</dbReference>